<dbReference type="EMBL" id="JAMKFB020000014">
    <property type="protein sequence ID" value="KAL0175793.1"/>
    <property type="molecule type" value="Genomic_DNA"/>
</dbReference>
<keyword evidence="2" id="KW-1185">Reference proteome</keyword>
<dbReference type="Proteomes" id="UP001529510">
    <property type="component" value="Unassembled WGS sequence"/>
</dbReference>
<name>A0ABD0PP23_CIRMR</name>
<feature type="non-terminal residue" evidence="1">
    <location>
        <position position="68"/>
    </location>
</feature>
<accession>A0ABD0PP23</accession>
<protein>
    <submittedName>
        <fullName evidence="1">Uncharacterized protein</fullName>
    </submittedName>
</protein>
<organism evidence="1 2">
    <name type="scientific">Cirrhinus mrigala</name>
    <name type="common">Mrigala</name>
    <dbReference type="NCBI Taxonomy" id="683832"/>
    <lineage>
        <taxon>Eukaryota</taxon>
        <taxon>Metazoa</taxon>
        <taxon>Chordata</taxon>
        <taxon>Craniata</taxon>
        <taxon>Vertebrata</taxon>
        <taxon>Euteleostomi</taxon>
        <taxon>Actinopterygii</taxon>
        <taxon>Neopterygii</taxon>
        <taxon>Teleostei</taxon>
        <taxon>Ostariophysi</taxon>
        <taxon>Cypriniformes</taxon>
        <taxon>Cyprinidae</taxon>
        <taxon>Labeoninae</taxon>
        <taxon>Labeonini</taxon>
        <taxon>Cirrhinus</taxon>
    </lineage>
</organism>
<evidence type="ECO:0000313" key="2">
    <source>
        <dbReference type="Proteomes" id="UP001529510"/>
    </source>
</evidence>
<reference evidence="1 2" key="1">
    <citation type="submission" date="2024-05" db="EMBL/GenBank/DDBJ databases">
        <title>Genome sequencing and assembly of Indian major carp, Cirrhinus mrigala (Hamilton, 1822).</title>
        <authorList>
            <person name="Mohindra V."/>
            <person name="Chowdhury L.M."/>
            <person name="Lal K."/>
            <person name="Jena J.K."/>
        </authorList>
    </citation>
    <scope>NUCLEOTIDE SEQUENCE [LARGE SCALE GENOMIC DNA]</scope>
    <source>
        <strain evidence="1">CM1030</strain>
        <tissue evidence="1">Blood</tissue>
    </source>
</reference>
<comment type="caution">
    <text evidence="1">The sequence shown here is derived from an EMBL/GenBank/DDBJ whole genome shotgun (WGS) entry which is preliminary data.</text>
</comment>
<proteinExistence type="predicted"/>
<evidence type="ECO:0000313" key="1">
    <source>
        <dbReference type="EMBL" id="KAL0175793.1"/>
    </source>
</evidence>
<feature type="non-terminal residue" evidence="1">
    <location>
        <position position="1"/>
    </location>
</feature>
<sequence length="68" mass="7848">ELKEAFEPDYTEPSCDVCEVTPSFLLLKLTTVMNQVLKKSMQMNHALKKSVQMNQTLKSLQNRRAHKP</sequence>
<dbReference type="AlphaFoldDB" id="A0ABD0PP23"/>
<gene>
    <name evidence="1" type="ORF">M9458_028123</name>
</gene>